<dbReference type="EMBL" id="JAIZAY010000005">
    <property type="protein sequence ID" value="KAJ8041984.1"/>
    <property type="molecule type" value="Genomic_DNA"/>
</dbReference>
<reference evidence="4" key="1">
    <citation type="submission" date="2021-10" db="EMBL/GenBank/DDBJ databases">
        <title>Tropical sea cucumber genome reveals ecological adaptation and Cuvierian tubules defense mechanism.</title>
        <authorList>
            <person name="Chen T."/>
        </authorList>
    </citation>
    <scope>NUCLEOTIDE SEQUENCE</scope>
    <source>
        <strain evidence="4">Nanhai2018</strain>
        <tissue evidence="4">Muscle</tissue>
    </source>
</reference>
<sequence length="217" mass="24291">MQTMNRPPYFGMPAPNPGLGFQPIGKMTNSQDPKAKAARVFVGNLNTGVVKEPELISIFQKYGPISAVSLMRGYGFVQFTNEYHARKAVQGEHGLVLADQPIDLRIANDPNPTRPKGFKRVNQQFGYQHRPYVDPTVLPVHPSASTYNSSQNKKMRFQANTQVGQMMISGDEPSSWVCAFCKMLSSSAWELMKHASMVHQTQIYVANPDYEPKVLEQ</sequence>
<accession>A0A9Q1HDB7</accession>
<dbReference type="InterPro" id="IPR012677">
    <property type="entry name" value="Nucleotide-bd_a/b_plait_sf"/>
</dbReference>
<evidence type="ECO:0000259" key="3">
    <source>
        <dbReference type="PROSITE" id="PS50102"/>
    </source>
</evidence>
<organism evidence="4 5">
    <name type="scientific">Holothuria leucospilota</name>
    <name type="common">Black long sea cucumber</name>
    <name type="synonym">Mertensiothuria leucospilota</name>
    <dbReference type="NCBI Taxonomy" id="206669"/>
    <lineage>
        <taxon>Eukaryota</taxon>
        <taxon>Metazoa</taxon>
        <taxon>Echinodermata</taxon>
        <taxon>Eleutherozoa</taxon>
        <taxon>Echinozoa</taxon>
        <taxon>Holothuroidea</taxon>
        <taxon>Aspidochirotacea</taxon>
        <taxon>Aspidochirotida</taxon>
        <taxon>Holothuriidae</taxon>
        <taxon>Holothuria</taxon>
    </lineage>
</organism>
<proteinExistence type="predicted"/>
<dbReference type="OrthoDB" id="6730379at2759"/>
<dbReference type="Pfam" id="PF00076">
    <property type="entry name" value="RRM_1"/>
    <property type="match status" value="1"/>
</dbReference>
<dbReference type="PANTHER" id="PTHR13968">
    <property type="entry name" value="HETEROGENEOUS NUCLEAR RIBONUCLEOPROTEIN"/>
    <property type="match status" value="1"/>
</dbReference>
<dbReference type="GO" id="GO:0003723">
    <property type="term" value="F:RNA binding"/>
    <property type="evidence" value="ECO:0007669"/>
    <property type="project" value="UniProtKB-UniRule"/>
</dbReference>
<dbReference type="InterPro" id="IPR000504">
    <property type="entry name" value="RRM_dom"/>
</dbReference>
<dbReference type="InterPro" id="IPR051186">
    <property type="entry name" value="RRM_HNRPC/RALY_subfam"/>
</dbReference>
<gene>
    <name evidence="4" type="ORF">HOLleu_12936</name>
</gene>
<dbReference type="SMART" id="SM00360">
    <property type="entry name" value="RRM"/>
    <property type="match status" value="1"/>
</dbReference>
<evidence type="ECO:0000313" key="5">
    <source>
        <dbReference type="Proteomes" id="UP001152320"/>
    </source>
</evidence>
<dbReference type="SUPFAM" id="SSF54928">
    <property type="entry name" value="RNA-binding domain, RBD"/>
    <property type="match status" value="1"/>
</dbReference>
<dbReference type="GO" id="GO:0005634">
    <property type="term" value="C:nucleus"/>
    <property type="evidence" value="ECO:0007669"/>
    <property type="project" value="TreeGrafter"/>
</dbReference>
<dbReference type="Proteomes" id="UP001152320">
    <property type="component" value="Chromosome 5"/>
</dbReference>
<evidence type="ECO:0000256" key="1">
    <source>
        <dbReference type="ARBA" id="ARBA00022884"/>
    </source>
</evidence>
<dbReference type="Gene3D" id="3.30.70.330">
    <property type="match status" value="1"/>
</dbReference>
<feature type="domain" description="RRM" evidence="3">
    <location>
        <begin position="38"/>
        <end position="109"/>
    </location>
</feature>
<protein>
    <submittedName>
        <fullName evidence="4">RNA-binding protein Raly</fullName>
    </submittedName>
</protein>
<dbReference type="AlphaFoldDB" id="A0A9Q1HDB7"/>
<comment type="caution">
    <text evidence="4">The sequence shown here is derived from an EMBL/GenBank/DDBJ whole genome shotgun (WGS) entry which is preliminary data.</text>
</comment>
<dbReference type="PROSITE" id="PS50102">
    <property type="entry name" value="RRM"/>
    <property type="match status" value="1"/>
</dbReference>
<keyword evidence="1 2" id="KW-0694">RNA-binding</keyword>
<evidence type="ECO:0000256" key="2">
    <source>
        <dbReference type="PROSITE-ProRule" id="PRU00176"/>
    </source>
</evidence>
<name>A0A9Q1HDB7_HOLLE</name>
<dbReference type="PANTHER" id="PTHR13968:SF26">
    <property type="entry name" value="RRM DOMAIN-CONTAINING PROTEIN"/>
    <property type="match status" value="1"/>
</dbReference>
<keyword evidence="5" id="KW-1185">Reference proteome</keyword>
<evidence type="ECO:0000313" key="4">
    <source>
        <dbReference type="EMBL" id="KAJ8041984.1"/>
    </source>
</evidence>
<dbReference type="InterPro" id="IPR035979">
    <property type="entry name" value="RBD_domain_sf"/>
</dbReference>